<dbReference type="Gene3D" id="3.40.50.1000">
    <property type="entry name" value="HAD superfamily/HAD-like"/>
    <property type="match status" value="1"/>
</dbReference>
<dbReference type="PANTHER" id="PTHR43481">
    <property type="entry name" value="FRUCTOSE-1-PHOSPHATE PHOSPHATASE"/>
    <property type="match status" value="1"/>
</dbReference>
<feature type="non-terminal residue" evidence="1">
    <location>
        <position position="1"/>
    </location>
</feature>
<dbReference type="AlphaFoldDB" id="A0A061QW81"/>
<dbReference type="InterPro" id="IPR023214">
    <property type="entry name" value="HAD_sf"/>
</dbReference>
<dbReference type="GO" id="GO:0050308">
    <property type="term" value="F:sugar-phosphatase activity"/>
    <property type="evidence" value="ECO:0007669"/>
    <property type="project" value="TreeGrafter"/>
</dbReference>
<protein>
    <submittedName>
        <fullName evidence="1">Uncharacterized protein</fullName>
    </submittedName>
</protein>
<dbReference type="Pfam" id="PF13419">
    <property type="entry name" value="HAD_2"/>
    <property type="match status" value="1"/>
</dbReference>
<gene>
    <name evidence="1" type="ORF">TSPGSL018_22591</name>
</gene>
<name>A0A061QW81_9CHLO</name>
<evidence type="ECO:0000313" key="1">
    <source>
        <dbReference type="EMBL" id="JAC62690.1"/>
    </source>
</evidence>
<organism evidence="1">
    <name type="scientific">Tetraselmis sp. GSL018</name>
    <dbReference type="NCBI Taxonomy" id="582737"/>
    <lineage>
        <taxon>Eukaryota</taxon>
        <taxon>Viridiplantae</taxon>
        <taxon>Chlorophyta</taxon>
        <taxon>core chlorophytes</taxon>
        <taxon>Chlorodendrophyceae</taxon>
        <taxon>Chlorodendrales</taxon>
        <taxon>Chlorodendraceae</taxon>
        <taxon>Tetraselmis</taxon>
    </lineage>
</organism>
<dbReference type="InterPro" id="IPR006439">
    <property type="entry name" value="HAD-SF_hydro_IA"/>
</dbReference>
<dbReference type="InterPro" id="IPR051806">
    <property type="entry name" value="HAD-like_SPP"/>
</dbReference>
<dbReference type="PANTHER" id="PTHR43481:SF4">
    <property type="entry name" value="GLYCEROL-1-PHOSPHATE PHOSPHOHYDROLASE 1-RELATED"/>
    <property type="match status" value="1"/>
</dbReference>
<feature type="non-terminal residue" evidence="1">
    <location>
        <position position="141"/>
    </location>
</feature>
<reference evidence="1" key="1">
    <citation type="submission" date="2014-05" db="EMBL/GenBank/DDBJ databases">
        <title>The transcriptome of the halophilic microalga Tetraselmis sp. GSL018 isolated from the Great Salt Lake, Utah.</title>
        <authorList>
            <person name="Jinkerson R.E."/>
            <person name="D'Adamo S."/>
            <person name="Posewitz M.C."/>
        </authorList>
    </citation>
    <scope>NUCLEOTIDE SEQUENCE</scope>
    <source>
        <strain evidence="1">GSL018</strain>
    </source>
</reference>
<dbReference type="InterPro" id="IPR041492">
    <property type="entry name" value="HAD_2"/>
</dbReference>
<dbReference type="EMBL" id="GBEZ01024279">
    <property type="protein sequence ID" value="JAC62690.1"/>
    <property type="molecule type" value="Transcribed_RNA"/>
</dbReference>
<dbReference type="NCBIfam" id="TIGR01509">
    <property type="entry name" value="HAD-SF-IA-v3"/>
    <property type="match status" value="1"/>
</dbReference>
<accession>A0A061QW81</accession>
<sequence>GHRLAVSRPWRGQGEVVQGVDGRGIRHFPFVRELVARAAEQGIPVGIGSSGSPEKIAHNLSASGIADLFPPELIVSAKHVKSGKPAPDVYLEVLRRMNCRNPSSAIVIEDSINGLKAAKATGAVTVAITNTMAKDALEEHA</sequence>
<proteinExistence type="predicted"/>
<dbReference type="InterPro" id="IPR036412">
    <property type="entry name" value="HAD-like_sf"/>
</dbReference>
<dbReference type="SUPFAM" id="SSF56784">
    <property type="entry name" value="HAD-like"/>
    <property type="match status" value="1"/>
</dbReference>